<evidence type="ECO:0000256" key="2">
    <source>
        <dbReference type="ARBA" id="ARBA00022643"/>
    </source>
</evidence>
<dbReference type="HOGENOM" id="CLU_032263_2_3_6"/>
<keyword evidence="3" id="KW-0560">Oxidoreductase</keyword>
<feature type="binding site" evidence="4">
    <location>
        <begin position="53"/>
        <end position="54"/>
    </location>
    <ligand>
        <name>FMN</name>
        <dbReference type="ChEBI" id="CHEBI:58210"/>
    </ligand>
</feature>
<evidence type="ECO:0000256" key="3">
    <source>
        <dbReference type="ARBA" id="ARBA00023002"/>
    </source>
</evidence>
<feature type="binding site" evidence="4">
    <location>
        <position position="59"/>
    </location>
    <ligand>
        <name>FMN</name>
        <dbReference type="ChEBI" id="CHEBI:58210"/>
    </ligand>
</feature>
<dbReference type="InterPro" id="IPR000659">
    <property type="entry name" value="Pyridox_Oxase"/>
</dbReference>
<feature type="binding site" evidence="4">
    <location>
        <position position="82"/>
    </location>
    <ligand>
        <name>FMN</name>
        <dbReference type="ChEBI" id="CHEBI:58210"/>
    </ligand>
</feature>
<keyword evidence="6" id="KW-0614">Plasmid</keyword>
<dbReference type="GO" id="GO:0008615">
    <property type="term" value="P:pyridoxine biosynthetic process"/>
    <property type="evidence" value="ECO:0007669"/>
    <property type="project" value="InterPro"/>
</dbReference>
<accession>A0A0A8UYT0</accession>
<evidence type="ECO:0000313" key="7">
    <source>
        <dbReference type="Proteomes" id="UP000032803"/>
    </source>
</evidence>
<dbReference type="PANTHER" id="PTHR10851:SF0">
    <property type="entry name" value="PYRIDOXINE-5'-PHOSPHATE OXIDASE"/>
    <property type="match status" value="1"/>
</dbReference>
<keyword evidence="7" id="KW-1185">Reference proteome</keyword>
<dbReference type="GO" id="GO:0004733">
    <property type="term" value="F:pyridoxamine phosphate oxidase activity"/>
    <property type="evidence" value="ECO:0007669"/>
    <property type="project" value="InterPro"/>
</dbReference>
<reference evidence="7" key="1">
    <citation type="submission" date="2014-09" db="EMBL/GenBank/DDBJ databases">
        <authorList>
            <person name="Gomez-Valero L."/>
        </authorList>
    </citation>
    <scope>NUCLEOTIDE SEQUENCE [LARGE SCALE GENOMIC DNA]</scope>
    <source>
        <strain evidence="7">ATCC35250</strain>
        <plasmid evidence="7">II</plasmid>
    </source>
</reference>
<dbReference type="AlphaFoldDB" id="A0A0A8UYT0"/>
<dbReference type="Proteomes" id="UP000032803">
    <property type="component" value="Plasmid II"/>
</dbReference>
<dbReference type="KEGG" id="lha:LHA_pA0038"/>
<name>A0A0A8UYT0_LEGHA</name>
<dbReference type="Gene3D" id="2.30.110.10">
    <property type="entry name" value="Electron Transport, Fmn-binding Protein, Chain A"/>
    <property type="match status" value="1"/>
</dbReference>
<dbReference type="RefSeq" id="WP_011212539.1">
    <property type="nucleotide sequence ID" value="NZ_LN681226.1"/>
</dbReference>
<organism evidence="6 7">
    <name type="scientific">Legionella hackeliae</name>
    <dbReference type="NCBI Taxonomy" id="449"/>
    <lineage>
        <taxon>Bacteria</taxon>
        <taxon>Pseudomonadati</taxon>
        <taxon>Pseudomonadota</taxon>
        <taxon>Gammaproteobacteria</taxon>
        <taxon>Legionellales</taxon>
        <taxon>Legionellaceae</taxon>
        <taxon>Legionella</taxon>
    </lineage>
</organism>
<feature type="domain" description="Pyridoxamine 5'-phosphate oxidase N-terminal" evidence="5">
    <location>
        <begin position="15"/>
        <end position="103"/>
    </location>
</feature>
<evidence type="ECO:0000256" key="4">
    <source>
        <dbReference type="PIRSR" id="PIRSR000190-2"/>
    </source>
</evidence>
<gene>
    <name evidence="6" type="ORF">LHA_pA0038</name>
</gene>
<evidence type="ECO:0000313" key="6">
    <source>
        <dbReference type="EMBL" id="CEK12287.1"/>
    </source>
</evidence>
<dbReference type="GO" id="GO:0010181">
    <property type="term" value="F:FMN binding"/>
    <property type="evidence" value="ECO:0007669"/>
    <property type="project" value="InterPro"/>
</dbReference>
<dbReference type="InterPro" id="IPR011576">
    <property type="entry name" value="Pyridox_Oxase_N"/>
</dbReference>
<keyword evidence="2 4" id="KW-0288">FMN</keyword>
<dbReference type="EMBL" id="LN681226">
    <property type="protein sequence ID" value="CEK12287.1"/>
    <property type="molecule type" value="Genomic_DNA"/>
</dbReference>
<sequence>MPSNMLKEWLSNEKERGIEDPACAVLSTCSSSGEPHSRVVAIREIETESLLFFTQQKTRKVTELLNNPKSCLNFLFAMQNRQVILEGTAIPISQEENEAFWSTLPRERQLRFSAYAPTSGLVIKDLNQLETRKKELSDQFAGLPIPMNEYYFGFRFIPKTWIFYTVGSISFSEVIRYTKIEDSWKSELISP</sequence>
<keyword evidence="1" id="KW-0285">Flavoprotein</keyword>
<dbReference type="OrthoDB" id="5645701at2"/>
<protein>
    <recommendedName>
        <fullName evidence="5">Pyridoxamine 5'-phosphate oxidase N-terminal domain-containing protein</fullName>
    </recommendedName>
</protein>
<proteinExistence type="predicted"/>
<dbReference type="PANTHER" id="PTHR10851">
    <property type="entry name" value="PYRIDOXINE-5-PHOSPHATE OXIDASE"/>
    <property type="match status" value="1"/>
</dbReference>
<evidence type="ECO:0000256" key="1">
    <source>
        <dbReference type="ARBA" id="ARBA00022630"/>
    </source>
</evidence>
<geneLocation type="plasmid" evidence="6 7">
    <name>II</name>
</geneLocation>
<dbReference type="Pfam" id="PF01243">
    <property type="entry name" value="PNPOx_N"/>
    <property type="match status" value="1"/>
</dbReference>
<feature type="binding site" evidence="4">
    <location>
        <position position="60"/>
    </location>
    <ligand>
        <name>FMN</name>
        <dbReference type="ChEBI" id="CHEBI:58210"/>
    </ligand>
</feature>
<comment type="cofactor">
    <cofactor evidence="4">
        <name>FMN</name>
        <dbReference type="ChEBI" id="CHEBI:58210"/>
    </cofactor>
    <text evidence="4">Binds 1 FMN per subunit.</text>
</comment>
<dbReference type="InterPro" id="IPR012349">
    <property type="entry name" value="Split_barrel_FMN-bd"/>
</dbReference>
<dbReference type="PIRSF" id="PIRSF000190">
    <property type="entry name" value="Pyd_amn-ph_oxd"/>
    <property type="match status" value="1"/>
</dbReference>
<evidence type="ECO:0000259" key="5">
    <source>
        <dbReference type="Pfam" id="PF01243"/>
    </source>
</evidence>
<dbReference type="SUPFAM" id="SSF50475">
    <property type="entry name" value="FMN-binding split barrel"/>
    <property type="match status" value="1"/>
</dbReference>